<evidence type="ECO:0000256" key="2">
    <source>
        <dbReference type="SAM" id="MobiDB-lite"/>
    </source>
</evidence>
<dbReference type="Gene3D" id="2.170.300.10">
    <property type="entry name" value="Tie2 ligand-binding domain superfamily"/>
    <property type="match status" value="1"/>
</dbReference>
<sequence length="217" mass="23618">MSFIVKVPSAFLIITSVSVMCQLANYTLINECVYGQVLNNTCDCYSGFTGDRCNQKCPVDTFGKNCLQKCEPKFEHQTCNHVTGAFECNPGYEGPQCEQRSSKDPEVTDASPESKEPAGEQYSKDATTCNSSLSLQDCSKLNQKVCTCEGASEATPPYLILAASVIGSLIVIQIILIGVVFYYKIKGCREAPAPQNNVVELAHLNSNQRSATPNIYA</sequence>
<keyword evidence="5" id="KW-1185">Reference proteome</keyword>
<keyword evidence="3" id="KW-0812">Transmembrane</keyword>
<evidence type="ECO:0008006" key="6">
    <source>
        <dbReference type="Google" id="ProtNLM"/>
    </source>
</evidence>
<dbReference type="PANTHER" id="PTHR24043">
    <property type="entry name" value="SCAVENGER RECEPTOR CLASS F"/>
    <property type="match status" value="1"/>
</dbReference>
<feature type="region of interest" description="Disordered" evidence="2">
    <location>
        <begin position="94"/>
        <end position="125"/>
    </location>
</feature>
<evidence type="ECO:0000256" key="1">
    <source>
        <dbReference type="ARBA" id="ARBA00022536"/>
    </source>
</evidence>
<dbReference type="Proteomes" id="UP000594454">
    <property type="component" value="Chromosome 3"/>
</dbReference>
<evidence type="ECO:0000256" key="3">
    <source>
        <dbReference type="SAM" id="Phobius"/>
    </source>
</evidence>
<dbReference type="AlphaFoldDB" id="A0A7R8YTT1"/>
<keyword evidence="3" id="KW-1133">Transmembrane helix</keyword>
<dbReference type="InterPro" id="IPR042635">
    <property type="entry name" value="MEGF10/SREC1/2-like"/>
</dbReference>
<reference evidence="4 5" key="1">
    <citation type="submission" date="2020-11" db="EMBL/GenBank/DDBJ databases">
        <authorList>
            <person name="Wallbank WR R."/>
            <person name="Pardo Diaz C."/>
            <person name="Kozak K."/>
            <person name="Martin S."/>
            <person name="Jiggins C."/>
            <person name="Moest M."/>
            <person name="Warren A I."/>
            <person name="Generalovic N T."/>
            <person name="Byers J.R.P. K."/>
            <person name="Montejo-Kovacevich G."/>
            <person name="Yen C E."/>
        </authorList>
    </citation>
    <scope>NUCLEOTIDE SEQUENCE [LARGE SCALE GENOMIC DNA]</scope>
</reference>
<gene>
    <name evidence="4" type="ORF">HERILL_LOCUS6892</name>
</gene>
<feature type="transmembrane region" description="Helical" evidence="3">
    <location>
        <begin position="158"/>
        <end position="183"/>
    </location>
</feature>
<name>A0A7R8YTT1_HERIL</name>
<dbReference type="EMBL" id="LR899011">
    <property type="protein sequence ID" value="CAD7083971.1"/>
    <property type="molecule type" value="Genomic_DNA"/>
</dbReference>
<dbReference type="PANTHER" id="PTHR24043:SF8">
    <property type="entry name" value="EGF-LIKE DOMAIN-CONTAINING PROTEIN"/>
    <property type="match status" value="1"/>
</dbReference>
<evidence type="ECO:0000313" key="4">
    <source>
        <dbReference type="EMBL" id="CAD7083971.1"/>
    </source>
</evidence>
<feature type="compositionally biased region" description="Basic and acidic residues" evidence="2">
    <location>
        <begin position="100"/>
        <end position="118"/>
    </location>
</feature>
<dbReference type="OrthoDB" id="192253at2759"/>
<keyword evidence="3" id="KW-0472">Membrane</keyword>
<dbReference type="InParanoid" id="A0A7R8YTT1"/>
<dbReference type="GO" id="GO:0005044">
    <property type="term" value="F:scavenger receptor activity"/>
    <property type="evidence" value="ECO:0007669"/>
    <property type="project" value="InterPro"/>
</dbReference>
<keyword evidence="1" id="KW-0245">EGF-like domain</keyword>
<evidence type="ECO:0000313" key="5">
    <source>
        <dbReference type="Proteomes" id="UP000594454"/>
    </source>
</evidence>
<proteinExistence type="predicted"/>
<organism evidence="4 5">
    <name type="scientific">Hermetia illucens</name>
    <name type="common">Black soldier fly</name>
    <dbReference type="NCBI Taxonomy" id="343691"/>
    <lineage>
        <taxon>Eukaryota</taxon>
        <taxon>Metazoa</taxon>
        <taxon>Ecdysozoa</taxon>
        <taxon>Arthropoda</taxon>
        <taxon>Hexapoda</taxon>
        <taxon>Insecta</taxon>
        <taxon>Pterygota</taxon>
        <taxon>Neoptera</taxon>
        <taxon>Endopterygota</taxon>
        <taxon>Diptera</taxon>
        <taxon>Brachycera</taxon>
        <taxon>Stratiomyomorpha</taxon>
        <taxon>Stratiomyidae</taxon>
        <taxon>Hermetiinae</taxon>
        <taxon>Hermetia</taxon>
    </lineage>
</organism>
<protein>
    <recommendedName>
        <fullName evidence="6">EGF-like domain-containing protein</fullName>
    </recommendedName>
</protein>
<accession>A0A7R8YTT1</accession>